<feature type="domain" description="Gram-positive cocci surface proteins LPxTG" evidence="7">
    <location>
        <begin position="985"/>
        <end position="1021"/>
    </location>
</feature>
<evidence type="ECO:0000259" key="7">
    <source>
        <dbReference type="Pfam" id="PF00746"/>
    </source>
</evidence>
<keyword evidence="1" id="KW-0134">Cell wall</keyword>
<evidence type="ECO:0000256" key="5">
    <source>
        <dbReference type="SAM" id="MobiDB-lite"/>
    </source>
</evidence>
<keyword evidence="6" id="KW-1133">Transmembrane helix</keyword>
<accession>A0ABS7SJR5</accession>
<evidence type="ECO:0000259" key="9">
    <source>
        <dbReference type="Pfam" id="PF18676"/>
    </source>
</evidence>
<dbReference type="RefSeq" id="WP_223411536.1">
    <property type="nucleotide sequence ID" value="NZ_JAGSHT010000030.1"/>
</dbReference>
<dbReference type="NCBIfam" id="TIGR01167">
    <property type="entry name" value="LPXTG_anchor"/>
    <property type="match status" value="1"/>
</dbReference>
<dbReference type="Pfam" id="PF05048">
    <property type="entry name" value="NosD"/>
    <property type="match status" value="1"/>
</dbReference>
<dbReference type="PROSITE" id="PS51318">
    <property type="entry name" value="TAT"/>
    <property type="match status" value="1"/>
</dbReference>
<feature type="domain" description="MBG" evidence="9">
    <location>
        <begin position="783"/>
        <end position="852"/>
    </location>
</feature>
<dbReference type="InterPro" id="IPR041286">
    <property type="entry name" value="MBG_2"/>
</dbReference>
<dbReference type="InterPro" id="IPR011050">
    <property type="entry name" value="Pectin_lyase_fold/virulence"/>
</dbReference>
<comment type="caution">
    <text evidence="10">The sequence shown here is derived from an EMBL/GenBank/DDBJ whole genome shotgun (WGS) entry which is preliminary data.</text>
</comment>
<evidence type="ECO:0000256" key="3">
    <source>
        <dbReference type="ARBA" id="ARBA00022729"/>
    </source>
</evidence>
<dbReference type="Proteomes" id="UP000826651">
    <property type="component" value="Unassembled WGS sequence"/>
</dbReference>
<feature type="compositionally biased region" description="Pro residues" evidence="5">
    <location>
        <begin position="944"/>
        <end position="963"/>
    </location>
</feature>
<dbReference type="Gene3D" id="2.160.20.10">
    <property type="entry name" value="Single-stranded right-handed beta-helix, Pectin lyase-like"/>
    <property type="match status" value="2"/>
</dbReference>
<dbReference type="Gene3D" id="2.60.40.10">
    <property type="entry name" value="Immunoglobulins"/>
    <property type="match status" value="1"/>
</dbReference>
<protein>
    <submittedName>
        <fullName evidence="10">Right-handed parallel beta-helix repeat-containing protein</fullName>
    </submittedName>
</protein>
<dbReference type="NCBIfam" id="NF041518">
    <property type="entry name" value="choice_anch_Q"/>
    <property type="match status" value="1"/>
</dbReference>
<sequence>MRTAEGRTAIHNDQMGNHRHLRRRLVAFGSAVVAATALSVSGGALPAAAAGLTWYVDQAAGADAPDCGAAAGADACATIGAALAQVTPDDIVAIAAGSYAEALTVTTPVTLQGASTGEVVLTNPSVDDTAMVLIDADGAVTIADMSFVDESVSNDVRPVIQLAENRAATLSGIVISGAPTGPGAGTIGVLTEGGSTVTIENAAISGTFYGVTAGGLLTEPGDPVPATVSISESSIAATGAGVALLAGEATITGGSVSGSLGAGLLGYTGAAVFNVTGTAITDSGAPEGGTFRGGVVLYQGGTFLGDDVTISGNDNGVMLPEGGTVTLTNSTVTDNAGAEAGNGIWGRPGPDGEPVIVELTGTQVSANGVGLALEDAQTQIIDSTIADNYTGLWLTASAEGSSLELTNSAVTDNVADIDNGGGALAAGAGVYLLRVDSVVTDTEISGNVMGMYAEFAEVTVTGGVIADNGLAGLFSAERPHSEERTTVDLTGTTISGNGLEADSLGAGFGFGGIAMRFSTVVTGHDLTISGNALGASVSGGTLSLTDSSVTDGVSTALDDVLGPGITGNGFLVTPAGAEWLGEIHLLRTEVSGNAGRGLWLAESSGGTVVASTIAENGGLGIDANLGSVSDDYPEQPLLVAGSTVAENGEGALSLTDTIPMTVIGSIVQAPAGVAACTGEPAGLIDGGANVLSDETCGAPSATNVVGDPLLDALADNGGPTHTALPSMMSPAVDLVPTGTAVSWSGDSIDVCPGTVDQRGPGFPRLLGDACDAGAVERTPGGLITVTASDATTYEGAFEPEVTAAYAGFVGDDTVDDLDTLPTCSYDIDTATTFCSGGADDFYTFEYVNGTLTVLAPLVIVTDSLPDAEVDVEYSVTLEATGGNGGPYTWGMSEGVLPAGLELDTETGEISGVPEAAGDVTFTVFVGDPITKEFTISVAAAPTEPTTPPTTEPTTPPTTEPTAPPTSGSTNPPSITDPTAAAPPVDQGQGLPDTGSDTLPALAATAAILLLGAALLLIRRRQQHQRSVS</sequence>
<evidence type="ECO:0000256" key="4">
    <source>
        <dbReference type="ARBA" id="ARBA00023088"/>
    </source>
</evidence>
<dbReference type="Pfam" id="PF18676">
    <property type="entry name" value="MBG_2"/>
    <property type="match status" value="1"/>
</dbReference>
<dbReference type="InterPro" id="IPR007742">
    <property type="entry name" value="NosD_dom"/>
</dbReference>
<proteinExistence type="predicted"/>
<dbReference type="SMART" id="SM00710">
    <property type="entry name" value="PbH1"/>
    <property type="match status" value="7"/>
</dbReference>
<evidence type="ECO:0000256" key="1">
    <source>
        <dbReference type="ARBA" id="ARBA00022512"/>
    </source>
</evidence>
<dbReference type="Pfam" id="PF05345">
    <property type="entry name" value="He_PIG"/>
    <property type="match status" value="1"/>
</dbReference>
<evidence type="ECO:0000313" key="11">
    <source>
        <dbReference type="Proteomes" id="UP000826651"/>
    </source>
</evidence>
<keyword evidence="4" id="KW-0572">Peptidoglycan-anchor</keyword>
<evidence type="ECO:0000256" key="6">
    <source>
        <dbReference type="SAM" id="Phobius"/>
    </source>
</evidence>
<name>A0ABS7SJR5_9MICO</name>
<dbReference type="Pfam" id="PF00746">
    <property type="entry name" value="Gram_pos_anchor"/>
    <property type="match status" value="1"/>
</dbReference>
<dbReference type="InterPro" id="IPR059226">
    <property type="entry name" value="Choice_anch_Q_dom"/>
</dbReference>
<evidence type="ECO:0000259" key="8">
    <source>
        <dbReference type="Pfam" id="PF05048"/>
    </source>
</evidence>
<gene>
    <name evidence="10" type="ORF">KCQ71_25575</name>
</gene>
<evidence type="ECO:0000313" key="10">
    <source>
        <dbReference type="EMBL" id="MBZ2199538.1"/>
    </source>
</evidence>
<keyword evidence="2" id="KW-0964">Secreted</keyword>
<feature type="compositionally biased region" description="Polar residues" evidence="5">
    <location>
        <begin position="966"/>
        <end position="976"/>
    </location>
</feature>
<feature type="domain" description="Periplasmic copper-binding protein NosD beta helix" evidence="8">
    <location>
        <begin position="269"/>
        <end position="401"/>
    </location>
</feature>
<dbReference type="SUPFAM" id="SSF49313">
    <property type="entry name" value="Cadherin-like"/>
    <property type="match status" value="1"/>
</dbReference>
<dbReference type="EMBL" id="JAGSHT010000030">
    <property type="protein sequence ID" value="MBZ2199538.1"/>
    <property type="molecule type" value="Genomic_DNA"/>
</dbReference>
<dbReference type="InterPro" id="IPR013783">
    <property type="entry name" value="Ig-like_fold"/>
</dbReference>
<reference evidence="10 11" key="1">
    <citation type="submission" date="2021-04" db="EMBL/GenBank/DDBJ databases">
        <title>Ruania sp. nov., isolated from sandy soil of mangrove forest.</title>
        <authorList>
            <person name="Ge X."/>
            <person name="Huang R."/>
            <person name="Liu W."/>
        </authorList>
    </citation>
    <scope>NUCLEOTIDE SEQUENCE [LARGE SCALE GENOMIC DNA]</scope>
    <source>
        <strain evidence="10 11">N2-46</strain>
    </source>
</reference>
<dbReference type="InterPro" id="IPR006311">
    <property type="entry name" value="TAT_signal"/>
</dbReference>
<dbReference type="InterPro" id="IPR019931">
    <property type="entry name" value="LPXTG_anchor"/>
</dbReference>
<dbReference type="InterPro" id="IPR015919">
    <property type="entry name" value="Cadherin-like_sf"/>
</dbReference>
<keyword evidence="3" id="KW-0732">Signal</keyword>
<organism evidence="10 11">
    <name type="scientific">Occultella gossypii</name>
    <dbReference type="NCBI Taxonomy" id="2800820"/>
    <lineage>
        <taxon>Bacteria</taxon>
        <taxon>Bacillati</taxon>
        <taxon>Actinomycetota</taxon>
        <taxon>Actinomycetes</taxon>
        <taxon>Micrococcales</taxon>
        <taxon>Ruaniaceae</taxon>
        <taxon>Occultella</taxon>
    </lineage>
</organism>
<keyword evidence="6" id="KW-0472">Membrane</keyword>
<dbReference type="InterPro" id="IPR012334">
    <property type="entry name" value="Pectin_lyas_fold"/>
</dbReference>
<keyword evidence="11" id="KW-1185">Reference proteome</keyword>
<feature type="region of interest" description="Disordered" evidence="5">
    <location>
        <begin position="937"/>
        <end position="996"/>
    </location>
</feature>
<dbReference type="SUPFAM" id="SSF51126">
    <property type="entry name" value="Pectin lyase-like"/>
    <property type="match status" value="3"/>
</dbReference>
<dbReference type="InterPro" id="IPR006626">
    <property type="entry name" value="PbH1"/>
</dbReference>
<evidence type="ECO:0000256" key="2">
    <source>
        <dbReference type="ARBA" id="ARBA00022525"/>
    </source>
</evidence>
<feature type="transmembrane region" description="Helical" evidence="6">
    <location>
        <begin position="998"/>
        <end position="1017"/>
    </location>
</feature>
<keyword evidence="6" id="KW-0812">Transmembrane</keyword>